<organism evidence="2 3">
    <name type="scientific">Kutzneria chonburiensis</name>
    <dbReference type="NCBI Taxonomy" id="1483604"/>
    <lineage>
        <taxon>Bacteria</taxon>
        <taxon>Bacillati</taxon>
        <taxon>Actinomycetota</taxon>
        <taxon>Actinomycetes</taxon>
        <taxon>Pseudonocardiales</taxon>
        <taxon>Pseudonocardiaceae</taxon>
        <taxon>Kutzneria</taxon>
    </lineage>
</organism>
<reference evidence="2 3" key="1">
    <citation type="submission" date="2024-09" db="EMBL/GenBank/DDBJ databases">
        <authorList>
            <person name="Sun Q."/>
            <person name="Mori K."/>
        </authorList>
    </citation>
    <scope>NUCLEOTIDE SEQUENCE [LARGE SCALE GENOMIC DNA]</scope>
    <source>
        <strain evidence="2 3">TBRC 1432</strain>
    </source>
</reference>
<keyword evidence="1" id="KW-0472">Membrane</keyword>
<dbReference type="RefSeq" id="WP_273939497.1">
    <property type="nucleotide sequence ID" value="NZ_CP097263.1"/>
</dbReference>
<feature type="transmembrane region" description="Helical" evidence="1">
    <location>
        <begin position="29"/>
        <end position="47"/>
    </location>
</feature>
<proteinExistence type="predicted"/>
<evidence type="ECO:0000256" key="1">
    <source>
        <dbReference type="SAM" id="Phobius"/>
    </source>
</evidence>
<name>A0ABV6MK56_9PSEU</name>
<sequence length="56" mass="6040">MRFLPWFLLAIAAVVSIIGWDQLPTPDRSGRVALLLCVAAVLTALTTRGGSSRDRS</sequence>
<accession>A0ABV6MK56</accession>
<comment type="caution">
    <text evidence="2">The sequence shown here is derived from an EMBL/GenBank/DDBJ whole genome shotgun (WGS) entry which is preliminary data.</text>
</comment>
<dbReference type="Proteomes" id="UP001589810">
    <property type="component" value="Unassembled WGS sequence"/>
</dbReference>
<evidence type="ECO:0000313" key="2">
    <source>
        <dbReference type="EMBL" id="MFC0540680.1"/>
    </source>
</evidence>
<evidence type="ECO:0000313" key="3">
    <source>
        <dbReference type="Proteomes" id="UP001589810"/>
    </source>
</evidence>
<keyword evidence="1" id="KW-1133">Transmembrane helix</keyword>
<keyword evidence="1" id="KW-0812">Transmembrane</keyword>
<keyword evidence="3" id="KW-1185">Reference proteome</keyword>
<gene>
    <name evidence="2" type="ORF">ACFFH7_04280</name>
</gene>
<protein>
    <submittedName>
        <fullName evidence="2">Uncharacterized protein</fullName>
    </submittedName>
</protein>
<dbReference type="EMBL" id="JBHLUD010000001">
    <property type="protein sequence ID" value="MFC0540680.1"/>
    <property type="molecule type" value="Genomic_DNA"/>
</dbReference>